<name>A0A451B775_9GAMM</name>
<evidence type="ECO:0000256" key="2">
    <source>
        <dbReference type="ARBA" id="ARBA00001946"/>
    </source>
</evidence>
<evidence type="ECO:0000256" key="4">
    <source>
        <dbReference type="ARBA" id="ARBA00011881"/>
    </source>
</evidence>
<comment type="cofactor">
    <cofactor evidence="2 12 13">
        <name>Mg(2+)</name>
        <dbReference type="ChEBI" id="CHEBI:18420"/>
    </cofactor>
</comment>
<evidence type="ECO:0000313" key="15">
    <source>
        <dbReference type="EMBL" id="VFK28893.1"/>
    </source>
</evidence>
<evidence type="ECO:0000256" key="12">
    <source>
        <dbReference type="PIRNR" id="PIRNR006118"/>
    </source>
</evidence>
<evidence type="ECO:0000256" key="5">
    <source>
        <dbReference type="ARBA" id="ARBA00013066"/>
    </source>
</evidence>
<dbReference type="InterPro" id="IPR050793">
    <property type="entry name" value="CMP-NeuNAc_synthase"/>
</dbReference>
<dbReference type="SFLD" id="SFLDG01138">
    <property type="entry name" value="C1.6.2:_Deoxy-d-mannose-octulo"/>
    <property type="match status" value="1"/>
</dbReference>
<dbReference type="PANTHER" id="PTHR21485:SF6">
    <property type="entry name" value="N-ACYLNEURAMINATE CYTIDYLYLTRANSFERASE-RELATED"/>
    <property type="match status" value="1"/>
</dbReference>
<dbReference type="AlphaFoldDB" id="A0A451B775"/>
<keyword evidence="7 12" id="KW-0479">Metal-binding</keyword>
<organism evidence="16">
    <name type="scientific">Candidatus Kentrum sp. MB</name>
    <dbReference type="NCBI Taxonomy" id="2138164"/>
    <lineage>
        <taxon>Bacteria</taxon>
        <taxon>Pseudomonadati</taxon>
        <taxon>Pseudomonadota</taxon>
        <taxon>Gammaproteobacteria</taxon>
        <taxon>Candidatus Kentrum</taxon>
    </lineage>
</organism>
<dbReference type="FunFam" id="3.40.50.1000:FF:000029">
    <property type="entry name" value="3-deoxy-D-manno-octulosonate 8-phosphate phosphatase KdsC"/>
    <property type="match status" value="1"/>
</dbReference>
<dbReference type="EMBL" id="CAADFQ010000007">
    <property type="protein sequence ID" value="VFK28893.1"/>
    <property type="molecule type" value="Genomic_DNA"/>
</dbReference>
<dbReference type="GO" id="GO:0008781">
    <property type="term" value="F:N-acylneuraminate cytidylyltransferase activity"/>
    <property type="evidence" value="ECO:0007669"/>
    <property type="project" value="TreeGrafter"/>
</dbReference>
<evidence type="ECO:0000313" key="14">
    <source>
        <dbReference type="EMBL" id="VFK22555.1"/>
    </source>
</evidence>
<protein>
    <recommendedName>
        <fullName evidence="6 12">3-deoxy-D-manno-octulosonate 8-phosphate phosphatase KdsC</fullName>
        <ecNumber evidence="5 12">3.1.3.45</ecNumber>
    </recommendedName>
    <alternativeName>
        <fullName evidence="11 12">KDO 8-P phosphatase</fullName>
    </alternativeName>
</protein>
<dbReference type="EC" id="3.1.3.45" evidence="5 12"/>
<comment type="similarity">
    <text evidence="3 12">Belongs to the KdsC family.</text>
</comment>
<dbReference type="InterPro" id="IPR036412">
    <property type="entry name" value="HAD-like_sf"/>
</dbReference>
<evidence type="ECO:0000256" key="11">
    <source>
        <dbReference type="ARBA" id="ARBA00031051"/>
    </source>
</evidence>
<evidence type="ECO:0000256" key="1">
    <source>
        <dbReference type="ARBA" id="ARBA00000898"/>
    </source>
</evidence>
<dbReference type="EMBL" id="CAADFO010000002">
    <property type="protein sequence ID" value="VFK22555.1"/>
    <property type="molecule type" value="Genomic_DNA"/>
</dbReference>
<evidence type="ECO:0000256" key="3">
    <source>
        <dbReference type="ARBA" id="ARBA00005893"/>
    </source>
</evidence>
<evidence type="ECO:0000313" key="16">
    <source>
        <dbReference type="EMBL" id="VFK74141.1"/>
    </source>
</evidence>
<dbReference type="InterPro" id="IPR006549">
    <property type="entry name" value="HAD-SF_hydro_IIIA"/>
</dbReference>
<proteinExistence type="inferred from homology"/>
<dbReference type="SUPFAM" id="SSF56784">
    <property type="entry name" value="HAD-like"/>
    <property type="match status" value="1"/>
</dbReference>
<evidence type="ECO:0000256" key="9">
    <source>
        <dbReference type="ARBA" id="ARBA00022842"/>
    </source>
</evidence>
<evidence type="ECO:0000256" key="6">
    <source>
        <dbReference type="ARBA" id="ARBA00020092"/>
    </source>
</evidence>
<comment type="catalytic activity">
    <reaction evidence="1 12">
        <text>3-deoxy-alpha-D-manno-2-octulosonate-8-phosphate + H2O = 3-deoxy-alpha-D-manno-oct-2-ulosonate + phosphate</text>
        <dbReference type="Rhea" id="RHEA:11500"/>
        <dbReference type="ChEBI" id="CHEBI:15377"/>
        <dbReference type="ChEBI" id="CHEBI:43474"/>
        <dbReference type="ChEBI" id="CHEBI:85985"/>
        <dbReference type="ChEBI" id="CHEBI:85986"/>
        <dbReference type="EC" id="3.1.3.45"/>
    </reaction>
</comment>
<dbReference type="CDD" id="cd01630">
    <property type="entry name" value="HAD_KDO-like"/>
    <property type="match status" value="1"/>
</dbReference>
<dbReference type="GO" id="GO:0009103">
    <property type="term" value="P:lipopolysaccharide biosynthetic process"/>
    <property type="evidence" value="ECO:0007669"/>
    <property type="project" value="UniProtKB-UniRule"/>
</dbReference>
<evidence type="ECO:0000256" key="13">
    <source>
        <dbReference type="PIRSR" id="PIRSR006118-2"/>
    </source>
</evidence>
<comment type="subunit">
    <text evidence="4 12">Homotetramer.</text>
</comment>
<dbReference type="InterPro" id="IPR023214">
    <property type="entry name" value="HAD_sf"/>
</dbReference>
<sequence>MNEPRTRGADFDPSRFAPPEIINRAADIKILVLDVDGVLTDGRIYLDRYDNEYKAFHARDGHGMKMLMESGVEIAVITGRSSLVVVRRMTELGITHLYQGCQEKGPVFDALLKKLDFAATDAAYVGDDVPDLPVMLRCRLAISVADAHPFVKQYAHWITPGAGGRGAVRDACELIMAAQGALNHQFEIRGG</sequence>
<dbReference type="SFLD" id="SFLDG01136">
    <property type="entry name" value="C1.6:_Phosphoserine_Phosphatas"/>
    <property type="match status" value="1"/>
</dbReference>
<dbReference type="NCBIfam" id="TIGR01662">
    <property type="entry name" value="HAD-SF-IIIA"/>
    <property type="match status" value="1"/>
</dbReference>
<gene>
    <name evidence="14" type="ORF">BECKMB1821G_GA0114241_100267</name>
    <name evidence="16" type="ORF">BECKMB1821H_GA0114242_100172</name>
    <name evidence="15" type="ORF">BECKMB1821I_GA0114274_100773</name>
</gene>
<dbReference type="PANTHER" id="PTHR21485">
    <property type="entry name" value="HAD SUPERFAMILY MEMBERS CMAS AND KDSC"/>
    <property type="match status" value="1"/>
</dbReference>
<evidence type="ECO:0000256" key="8">
    <source>
        <dbReference type="ARBA" id="ARBA00022801"/>
    </source>
</evidence>
<keyword evidence="10 12" id="KW-0448">Lipopolysaccharide biosynthesis</keyword>
<comment type="function">
    <text evidence="12">Catalyzes the hydrolysis of 3-deoxy-D-manno-octulosonate 8-phosphate (KDO 8-P) to 3-deoxy-D-manno-octulosonate (KDO) and inorganic phosphate.</text>
</comment>
<dbReference type="SFLD" id="SFLDS00003">
    <property type="entry name" value="Haloacid_Dehalogenase"/>
    <property type="match status" value="1"/>
</dbReference>
<keyword evidence="8 12" id="KW-0378">Hydrolase</keyword>
<dbReference type="NCBIfam" id="NF007019">
    <property type="entry name" value="PRK09484.1"/>
    <property type="match status" value="1"/>
</dbReference>
<evidence type="ECO:0000256" key="10">
    <source>
        <dbReference type="ARBA" id="ARBA00022985"/>
    </source>
</evidence>
<feature type="binding site" evidence="13">
    <location>
        <position position="36"/>
    </location>
    <ligand>
        <name>substrate</name>
    </ligand>
</feature>
<dbReference type="InterPro" id="IPR010023">
    <property type="entry name" value="KdsC_fam"/>
</dbReference>
<keyword evidence="9 12" id="KW-0460">Magnesium</keyword>
<reference evidence="16" key="1">
    <citation type="submission" date="2019-02" db="EMBL/GenBank/DDBJ databases">
        <authorList>
            <person name="Gruber-Vodicka R. H."/>
            <person name="Seah K. B. B."/>
        </authorList>
    </citation>
    <scope>NUCLEOTIDE SEQUENCE</scope>
    <source>
        <strain evidence="14">BECK_BZ197</strain>
        <strain evidence="16">BECK_BZ198</strain>
        <strain evidence="15">BECK_BZ199</strain>
    </source>
</reference>
<dbReference type="NCBIfam" id="TIGR01670">
    <property type="entry name" value="KdsC-phosphatas"/>
    <property type="match status" value="1"/>
</dbReference>
<evidence type="ECO:0000256" key="7">
    <source>
        <dbReference type="ARBA" id="ARBA00022723"/>
    </source>
</evidence>
<feature type="binding site" evidence="13">
    <location>
        <position position="127"/>
    </location>
    <ligand>
        <name>Mg(2+)</name>
        <dbReference type="ChEBI" id="CHEBI:18420"/>
    </ligand>
</feature>
<dbReference type="PIRSF" id="PIRSF006118">
    <property type="entry name" value="KDO8-P_Ptase"/>
    <property type="match status" value="1"/>
</dbReference>
<dbReference type="Gene3D" id="3.40.50.1000">
    <property type="entry name" value="HAD superfamily/HAD-like"/>
    <property type="match status" value="1"/>
</dbReference>
<dbReference type="GO" id="GO:0046872">
    <property type="term" value="F:metal ion binding"/>
    <property type="evidence" value="ECO:0007669"/>
    <property type="project" value="UniProtKB-UniRule"/>
</dbReference>
<feature type="binding site" evidence="13">
    <location>
        <position position="34"/>
    </location>
    <ligand>
        <name>Mg(2+)</name>
        <dbReference type="ChEBI" id="CHEBI:18420"/>
    </ligand>
</feature>
<accession>A0A451B775</accession>
<dbReference type="EMBL" id="CAADGH010000001">
    <property type="protein sequence ID" value="VFK74141.1"/>
    <property type="molecule type" value="Genomic_DNA"/>
</dbReference>
<dbReference type="GO" id="GO:0019143">
    <property type="term" value="F:3-deoxy-manno-octulosonate-8-phosphatase activity"/>
    <property type="evidence" value="ECO:0007669"/>
    <property type="project" value="UniProtKB-UniRule"/>
</dbReference>